<dbReference type="InterPro" id="IPR050346">
    <property type="entry name" value="FMO-like"/>
</dbReference>
<keyword evidence="5 8" id="KW-0560">Oxidoreductase</keyword>
<keyword evidence="2" id="KW-0285">Flavoprotein</keyword>
<proteinExistence type="inferred from homology"/>
<evidence type="ECO:0000256" key="3">
    <source>
        <dbReference type="ARBA" id="ARBA00022827"/>
    </source>
</evidence>
<dbReference type="EC" id="1.14.13.148" evidence="6"/>
<evidence type="ECO:0000256" key="7">
    <source>
        <dbReference type="ARBA" id="ARBA00035159"/>
    </source>
</evidence>
<accession>A0ABV6ISY5</accession>
<dbReference type="GO" id="GO:0004497">
    <property type="term" value="F:monooxygenase activity"/>
    <property type="evidence" value="ECO:0007669"/>
    <property type="project" value="UniProtKB-KW"/>
</dbReference>
<dbReference type="SUPFAM" id="SSF51905">
    <property type="entry name" value="FAD/NAD(P)-binding domain"/>
    <property type="match status" value="2"/>
</dbReference>
<evidence type="ECO:0000256" key="1">
    <source>
        <dbReference type="ARBA" id="ARBA00009183"/>
    </source>
</evidence>
<dbReference type="InterPro" id="IPR000960">
    <property type="entry name" value="Flavin_mOase"/>
</dbReference>
<keyword evidence="3" id="KW-0274">FAD</keyword>
<dbReference type="InterPro" id="IPR020946">
    <property type="entry name" value="Flavin_mOase-like"/>
</dbReference>
<dbReference type="PIRSF" id="PIRSF000332">
    <property type="entry name" value="FMO"/>
    <property type="match status" value="1"/>
</dbReference>
<evidence type="ECO:0000256" key="4">
    <source>
        <dbReference type="ARBA" id="ARBA00022857"/>
    </source>
</evidence>
<protein>
    <recommendedName>
        <fullName evidence="7">Trimethylamine monooxygenase</fullName>
        <ecNumber evidence="6">1.14.13.148</ecNumber>
    </recommendedName>
</protein>
<sequence length="515" mass="54456">MNTRDPIVMAPRAVAIIGAGPAGLAAGAWLARQGFEPVLFEAADALGGQWNGASPMSGTWPGMRTNTSRIMTAFAGLDHAPGTAVFPARDEVLRYLRRYAAQARLLPRIRSGTRVSHLARSPEGRGWIVCSQAGEARRAERFARVVVATGRHNAPAWPEVSGLDTFTGDGGVRHSFDYAGPAAYRDRSVVVAGCSVSALEIASELALAGARRVTVAQRRQRYVLRKLTAGVPTDHVAFTRFAARAAAVMPPAAVAEELRRMVLSSAGSPEQAGAPRPDADIFAAGLTQSQHHLDLVADGRIQVRPWLARVSGRQVAFADGRTETADAMVLGTGYRLSLPFLAPEIAAALNLDGPHIDLHDHTFHPDLPGLAFLGLFDQVGPYFPVLELQARWLAYSWSGVVPMPGAAIMQGGLAACRMRRGGPQAVPMNAMALLFAGHAGVEPDADLWPELRRALLFGPLSPASFRLVGPDRCAGAAARIAADAASFGCLASPMITTEEAARWESIKAGPSAAAA</sequence>
<keyword evidence="8" id="KW-0503">Monooxygenase</keyword>
<keyword evidence="9" id="KW-1185">Reference proteome</keyword>
<dbReference type="PANTHER" id="PTHR23023">
    <property type="entry name" value="DIMETHYLANILINE MONOOXYGENASE"/>
    <property type="match status" value="1"/>
</dbReference>
<gene>
    <name evidence="8" type="ORF">ACFFIC_09150</name>
</gene>
<dbReference type="EMBL" id="JBHLVZ010000013">
    <property type="protein sequence ID" value="MFC0385723.1"/>
    <property type="molecule type" value="Genomic_DNA"/>
</dbReference>
<dbReference type="Proteomes" id="UP001589789">
    <property type="component" value="Unassembled WGS sequence"/>
</dbReference>
<evidence type="ECO:0000256" key="2">
    <source>
        <dbReference type="ARBA" id="ARBA00022630"/>
    </source>
</evidence>
<name>A0ABV6ISY5_9PROT</name>
<comment type="similarity">
    <text evidence="1">Belongs to the FMO family.</text>
</comment>
<dbReference type="PRINTS" id="PR00370">
    <property type="entry name" value="FMOXYGENASE"/>
</dbReference>
<reference evidence="8 9" key="1">
    <citation type="submission" date="2024-09" db="EMBL/GenBank/DDBJ databases">
        <authorList>
            <person name="Sun Q."/>
            <person name="Mori K."/>
        </authorList>
    </citation>
    <scope>NUCLEOTIDE SEQUENCE [LARGE SCALE GENOMIC DNA]</scope>
    <source>
        <strain evidence="8 9">CCM 7468</strain>
    </source>
</reference>
<evidence type="ECO:0000256" key="5">
    <source>
        <dbReference type="ARBA" id="ARBA00023002"/>
    </source>
</evidence>
<dbReference type="Gene3D" id="3.50.50.60">
    <property type="entry name" value="FAD/NAD(P)-binding domain"/>
    <property type="match status" value="1"/>
</dbReference>
<evidence type="ECO:0000256" key="6">
    <source>
        <dbReference type="ARBA" id="ARBA00034528"/>
    </source>
</evidence>
<keyword evidence="4" id="KW-0521">NADP</keyword>
<dbReference type="Pfam" id="PF00743">
    <property type="entry name" value="FMO-like"/>
    <property type="match status" value="1"/>
</dbReference>
<dbReference type="RefSeq" id="WP_377049868.1">
    <property type="nucleotide sequence ID" value="NZ_JBHLVZ010000013.1"/>
</dbReference>
<organism evidence="8 9">
    <name type="scientific">Muricoccus vinaceus</name>
    <dbReference type="NCBI Taxonomy" id="424704"/>
    <lineage>
        <taxon>Bacteria</taxon>
        <taxon>Pseudomonadati</taxon>
        <taxon>Pseudomonadota</taxon>
        <taxon>Alphaproteobacteria</taxon>
        <taxon>Acetobacterales</taxon>
        <taxon>Roseomonadaceae</taxon>
        <taxon>Muricoccus</taxon>
    </lineage>
</organism>
<dbReference type="InterPro" id="IPR036188">
    <property type="entry name" value="FAD/NAD-bd_sf"/>
</dbReference>
<comment type="caution">
    <text evidence="8">The sequence shown here is derived from an EMBL/GenBank/DDBJ whole genome shotgun (WGS) entry which is preliminary data.</text>
</comment>
<evidence type="ECO:0000313" key="8">
    <source>
        <dbReference type="EMBL" id="MFC0385723.1"/>
    </source>
</evidence>
<evidence type="ECO:0000313" key="9">
    <source>
        <dbReference type="Proteomes" id="UP001589789"/>
    </source>
</evidence>